<dbReference type="InterPro" id="IPR000668">
    <property type="entry name" value="Peptidase_C1A_C"/>
</dbReference>
<keyword evidence="7" id="KW-0472">Membrane</keyword>
<dbReference type="PANTHER" id="PTHR12411">
    <property type="entry name" value="CYSTEINE PROTEASE FAMILY C1-RELATED"/>
    <property type="match status" value="1"/>
</dbReference>
<keyword evidence="2" id="KW-0645">Protease</keyword>
<evidence type="ECO:0000256" key="7">
    <source>
        <dbReference type="SAM" id="Phobius"/>
    </source>
</evidence>
<dbReference type="InterPro" id="IPR038765">
    <property type="entry name" value="Papain-like_cys_pep_sf"/>
</dbReference>
<evidence type="ECO:0000256" key="6">
    <source>
        <dbReference type="ARBA" id="ARBA00023157"/>
    </source>
</evidence>
<proteinExistence type="inferred from homology"/>
<evidence type="ECO:0000313" key="10">
    <source>
        <dbReference type="EMBL" id="BES90370.1"/>
    </source>
</evidence>
<sequence length="358" mass="39653">MASWEFCKNVFYTLCFCSLLFIGIPIHIDKKDDAATKAMLRTKFSSYVKTFNKTYAPDSEDYTARLNNFDNALKTIEQWNRNRKSDESALYGLTEFADLSSEEFGQKYLRKHHHSHGQRNHSGHGHHSHHSIAKRAILPNVPLKFDWRAKGVVTGVKDQGPCGACWAFSTVSAIETMVAIKTGKLTELSVQEVIDCARFGNLGCNGGDFCSLLEWLTTYNVSIGPATAYPLLLTNGVCKWEKGNAGVIVRNNFTCDYLIGNENLILHSLAYHGPVVVAVNAISWQYYLGGVIEHNCPGDPQLLNHAVVLVGYDLTAPIPYYIAKNSWGKRFGEAGYVKLAINSNVCGVACEVSSVDVE</sequence>
<gene>
    <name evidence="10" type="ORF">NTJ_03178</name>
</gene>
<organism evidence="10 11">
    <name type="scientific">Nesidiocoris tenuis</name>
    <dbReference type="NCBI Taxonomy" id="355587"/>
    <lineage>
        <taxon>Eukaryota</taxon>
        <taxon>Metazoa</taxon>
        <taxon>Ecdysozoa</taxon>
        <taxon>Arthropoda</taxon>
        <taxon>Hexapoda</taxon>
        <taxon>Insecta</taxon>
        <taxon>Pterygota</taxon>
        <taxon>Neoptera</taxon>
        <taxon>Paraneoptera</taxon>
        <taxon>Hemiptera</taxon>
        <taxon>Heteroptera</taxon>
        <taxon>Panheteroptera</taxon>
        <taxon>Cimicomorpha</taxon>
        <taxon>Miridae</taxon>
        <taxon>Dicyphina</taxon>
        <taxon>Nesidiocoris</taxon>
    </lineage>
</organism>
<dbReference type="Proteomes" id="UP001307889">
    <property type="component" value="Chromosome 2"/>
</dbReference>
<dbReference type="EMBL" id="AP028910">
    <property type="protein sequence ID" value="BES90370.1"/>
    <property type="molecule type" value="Genomic_DNA"/>
</dbReference>
<keyword evidence="4" id="KW-0788">Thiol protease</keyword>
<evidence type="ECO:0000256" key="2">
    <source>
        <dbReference type="ARBA" id="ARBA00022670"/>
    </source>
</evidence>
<evidence type="ECO:0000256" key="3">
    <source>
        <dbReference type="ARBA" id="ARBA00022801"/>
    </source>
</evidence>
<dbReference type="SMART" id="SM00645">
    <property type="entry name" value="Pept_C1"/>
    <property type="match status" value="1"/>
</dbReference>
<feature type="domain" description="Cathepsin propeptide inhibitor" evidence="9">
    <location>
        <begin position="44"/>
        <end position="104"/>
    </location>
</feature>
<keyword evidence="7" id="KW-1133">Transmembrane helix</keyword>
<dbReference type="SUPFAM" id="SSF54001">
    <property type="entry name" value="Cysteine proteinases"/>
    <property type="match status" value="1"/>
</dbReference>
<dbReference type="Pfam" id="PF08246">
    <property type="entry name" value="Inhibitor_I29"/>
    <property type="match status" value="1"/>
</dbReference>
<evidence type="ECO:0000256" key="1">
    <source>
        <dbReference type="ARBA" id="ARBA00008455"/>
    </source>
</evidence>
<keyword evidence="5" id="KW-0865">Zymogen</keyword>
<evidence type="ECO:0000256" key="5">
    <source>
        <dbReference type="ARBA" id="ARBA00023145"/>
    </source>
</evidence>
<dbReference type="PROSITE" id="PS00139">
    <property type="entry name" value="THIOL_PROTEASE_CYS"/>
    <property type="match status" value="1"/>
</dbReference>
<comment type="similarity">
    <text evidence="1">Belongs to the peptidase C1 family.</text>
</comment>
<name>A0ABN7ADN0_9HEMI</name>
<dbReference type="InterPro" id="IPR039417">
    <property type="entry name" value="Peptidase_C1A_papain-like"/>
</dbReference>
<dbReference type="PRINTS" id="PR00705">
    <property type="entry name" value="PAPAIN"/>
</dbReference>
<keyword evidence="6" id="KW-1015">Disulfide bond</keyword>
<evidence type="ECO:0000259" key="8">
    <source>
        <dbReference type="SMART" id="SM00645"/>
    </source>
</evidence>
<dbReference type="Gene3D" id="3.90.70.10">
    <property type="entry name" value="Cysteine proteinases"/>
    <property type="match status" value="1"/>
</dbReference>
<evidence type="ECO:0000313" key="11">
    <source>
        <dbReference type="Proteomes" id="UP001307889"/>
    </source>
</evidence>
<evidence type="ECO:0000259" key="9">
    <source>
        <dbReference type="SMART" id="SM00848"/>
    </source>
</evidence>
<keyword evidence="11" id="KW-1185">Reference proteome</keyword>
<dbReference type="InterPro" id="IPR000169">
    <property type="entry name" value="Pept_cys_AS"/>
</dbReference>
<protein>
    <submittedName>
        <fullName evidence="10">Cathepsin</fullName>
    </submittedName>
</protein>
<dbReference type="InterPro" id="IPR025660">
    <property type="entry name" value="Pept_his_AS"/>
</dbReference>
<reference evidence="10 11" key="1">
    <citation type="submission" date="2023-09" db="EMBL/GenBank/DDBJ databases">
        <title>Nesidiocoris tenuis whole genome shotgun sequence.</title>
        <authorList>
            <person name="Shibata T."/>
            <person name="Shimoda M."/>
            <person name="Kobayashi T."/>
            <person name="Uehara T."/>
        </authorList>
    </citation>
    <scope>NUCLEOTIDE SEQUENCE [LARGE SCALE GENOMIC DNA]</scope>
    <source>
        <strain evidence="10 11">Japan</strain>
    </source>
</reference>
<accession>A0ABN7ADN0</accession>
<dbReference type="Pfam" id="PF00112">
    <property type="entry name" value="Peptidase_C1"/>
    <property type="match status" value="1"/>
</dbReference>
<keyword evidence="7" id="KW-0812">Transmembrane</keyword>
<dbReference type="InterPro" id="IPR013128">
    <property type="entry name" value="Peptidase_C1A"/>
</dbReference>
<keyword evidence="3" id="KW-0378">Hydrolase</keyword>
<dbReference type="PROSITE" id="PS00639">
    <property type="entry name" value="THIOL_PROTEASE_HIS"/>
    <property type="match status" value="1"/>
</dbReference>
<dbReference type="InterPro" id="IPR013201">
    <property type="entry name" value="Prot_inhib_I29"/>
</dbReference>
<feature type="transmembrane region" description="Helical" evidence="7">
    <location>
        <begin position="9"/>
        <end position="28"/>
    </location>
</feature>
<feature type="domain" description="Peptidase C1A papain C-terminal" evidence="8">
    <location>
        <begin position="141"/>
        <end position="356"/>
    </location>
</feature>
<dbReference type="CDD" id="cd02248">
    <property type="entry name" value="Peptidase_C1A"/>
    <property type="match status" value="1"/>
</dbReference>
<dbReference type="SMART" id="SM00848">
    <property type="entry name" value="Inhibitor_I29"/>
    <property type="match status" value="1"/>
</dbReference>
<evidence type="ECO:0000256" key="4">
    <source>
        <dbReference type="ARBA" id="ARBA00022807"/>
    </source>
</evidence>